<gene>
    <name evidence="10" type="ORF">PLOB_00020249</name>
</gene>
<reference evidence="10 11" key="1">
    <citation type="submission" date="2022-05" db="EMBL/GenBank/DDBJ databases">
        <authorList>
            <consortium name="Genoscope - CEA"/>
            <person name="William W."/>
        </authorList>
    </citation>
    <scope>NUCLEOTIDE SEQUENCE [LARGE SCALE GENOMIC DNA]</scope>
</reference>
<dbReference type="PROSITE" id="PS50022">
    <property type="entry name" value="FA58C_3"/>
    <property type="match status" value="1"/>
</dbReference>
<feature type="region of interest" description="Disordered" evidence="5">
    <location>
        <begin position="154"/>
        <end position="207"/>
    </location>
</feature>
<feature type="compositionally biased region" description="Basic and acidic residues" evidence="5">
    <location>
        <begin position="470"/>
        <end position="480"/>
    </location>
</feature>
<feature type="compositionally biased region" description="Basic and acidic residues" evidence="5">
    <location>
        <begin position="529"/>
        <end position="540"/>
    </location>
</feature>
<evidence type="ECO:0000256" key="5">
    <source>
        <dbReference type="SAM" id="MobiDB-lite"/>
    </source>
</evidence>
<feature type="compositionally biased region" description="Basic and acidic residues" evidence="5">
    <location>
        <begin position="683"/>
        <end position="695"/>
    </location>
</feature>
<feature type="compositionally biased region" description="Basic and acidic residues" evidence="5">
    <location>
        <begin position="868"/>
        <end position="883"/>
    </location>
</feature>
<dbReference type="InterPro" id="IPR017907">
    <property type="entry name" value="Znf_RING_CS"/>
</dbReference>
<dbReference type="SMART" id="SM00184">
    <property type="entry name" value="RING"/>
    <property type="match status" value="1"/>
</dbReference>
<dbReference type="InterPro" id="IPR000571">
    <property type="entry name" value="Znf_CCCH"/>
</dbReference>
<feature type="transmembrane region" description="Helical" evidence="6">
    <location>
        <begin position="107"/>
        <end position="132"/>
    </location>
</feature>
<feature type="compositionally biased region" description="Polar residues" evidence="5">
    <location>
        <begin position="157"/>
        <end position="167"/>
    </location>
</feature>
<evidence type="ECO:0000256" key="3">
    <source>
        <dbReference type="ARBA" id="ARBA00022833"/>
    </source>
</evidence>
<evidence type="ECO:0000256" key="2">
    <source>
        <dbReference type="ARBA" id="ARBA00022771"/>
    </source>
</evidence>
<sequence length="1342" mass="152536">MENNRISDDQISASSELSLNHKANQGRLYYTAGGGKRGAWSAKKNDENPWLQIDLGGLYATVTAVATQGRQDKDHWVREYMLQYKAMDVCLQVLKESNKSSGHVSQALEFFVGTLSIAKCIVILVVPLLLMYTCHQVHGKHFGSPRVAVAREHVNTKKSISPENITDTAEYVAKKRRRRKKKGRTENSDDQEPTGGHKAREKSATQGKDEKLVVIKILKGDACKTGDVGGNADKTAAVKDVADGRKKTERVAAKPSESSCATVSVSGVKADEECDEFVGRNGGKALRSDDAESCELLGRHESKYKKAYKKQVALKSSTDKSKNRDDSWVVTERKEVKSVGEGPRTLFTNAVCLVLDQVADCEKKKPREVNSPRNRNLVSEGERKVDPARIDDSNVGHDCTPCKQIQTATAYVADSHVTDCNVTDRQEGRAAPSESRNKGRTCCGGSSEGHQSSASANTHNKTKGTPARRRSFDRNAEKSQQHLSNVNQARQAVPFDHSLGTAPGQGKLTENDCRPNQSQRRRRSSDSTSKGDRRESESHQNYRFCGNGKRIRRRSMDAASEYDQRVSERPENYQECQDEGQRGKKSLDNDATGAELLECQRDCQTEDQTTRRSSDYPTENVSRINDSFNKQHPMDNQRRRRSVDRFSENDSRGIEVPETNRDCDEDQRRRKASDSDTTGSEFLENRRNHQTENLRRQRPSNHYSENDSRMNGSFRKQQHPADHRRRRGSSDRTSESDYIQGEIPENPQHRSENRRRRRSSDCTSESDPVQGEIPENSPHQPDDRRGRRSFDRTSENELAQGEIHENFRHRPNNRRRRRSFGRTSEGDPILAENPENSRRRPDNRRRRRSYDNTTETEPGRSKPLVNRRRSESDNRDHVESECAGEYTREKVGFSTETSTAVNDAVMNPTADDEVFEIASTMDEPHVAEATDTNGGQETSSESLQSQFKIDPAVRERLLNPKYPVIVPDRPLEHISYRDKNWRPEEIRGANKSLVGGIFGSKWRRKMEKKEREQEMKELAEEEKRKAVLKEWSDNICPTFMVWGVCHRGDNCPLRHPSYRYLERPPRKKESSESRPEKQKPDPNSYAAVLGKSPEPKEFFNEAVLLAESKTEVNKISFANVLVSSQRDRETSKGPVPKTSYEEAWPSLGSPVNGQGKVPSRAPASGPKAWSTQKGPWILKEQNSETSNLQTVSDAAIAQELQADEYMQMEPEEYDDYSYYPEEDYDYNEDSYYDQEPDINDDEENQRAFIDSRHQTKVLELEEFNSRLPTSPVITEQDSTSPRESIPQQVQDSPCDICMDRAKDATLVCGHRFCYQCALQMRLDERVCAICRRCIVSVIKTYN</sequence>
<evidence type="ECO:0000259" key="8">
    <source>
        <dbReference type="PROSITE" id="PS50089"/>
    </source>
</evidence>
<feature type="region of interest" description="Disordered" evidence="5">
    <location>
        <begin position="1124"/>
        <end position="1171"/>
    </location>
</feature>
<feature type="domain" description="RING-type" evidence="8">
    <location>
        <begin position="1294"/>
        <end position="1331"/>
    </location>
</feature>
<dbReference type="InterPro" id="IPR001841">
    <property type="entry name" value="Znf_RING"/>
</dbReference>
<keyword evidence="2 4" id="KW-0863">Zinc-finger</keyword>
<dbReference type="PROSITE" id="PS50103">
    <property type="entry name" value="ZF_C3H1"/>
    <property type="match status" value="1"/>
</dbReference>
<keyword evidence="11" id="KW-1185">Reference proteome</keyword>
<keyword evidence="6" id="KW-0472">Membrane</keyword>
<dbReference type="Pfam" id="PF13920">
    <property type="entry name" value="zf-C3HC4_3"/>
    <property type="match status" value="1"/>
</dbReference>
<dbReference type="PROSITE" id="PS50089">
    <property type="entry name" value="ZF_RING_2"/>
    <property type="match status" value="1"/>
</dbReference>
<dbReference type="PANTHER" id="PTHR24543:SF325">
    <property type="entry name" value="F5_8 TYPE C DOMAIN-CONTAINING PROTEIN"/>
    <property type="match status" value="1"/>
</dbReference>
<feature type="region of interest" description="Disordered" evidence="5">
    <location>
        <begin position="425"/>
        <end position="883"/>
    </location>
</feature>
<feature type="compositionally biased region" description="Basic residues" evidence="5">
    <location>
        <begin position="174"/>
        <end position="183"/>
    </location>
</feature>
<feature type="compositionally biased region" description="Basic and acidic residues" evidence="5">
    <location>
        <begin position="380"/>
        <end position="394"/>
    </location>
</feature>
<keyword evidence="1 4" id="KW-0479">Metal-binding</keyword>
<dbReference type="PANTHER" id="PTHR24543">
    <property type="entry name" value="MULTICOPPER OXIDASE-RELATED"/>
    <property type="match status" value="1"/>
</dbReference>
<evidence type="ECO:0000256" key="6">
    <source>
        <dbReference type="SAM" id="Phobius"/>
    </source>
</evidence>
<dbReference type="InterPro" id="IPR008979">
    <property type="entry name" value="Galactose-bd-like_sf"/>
</dbReference>
<dbReference type="SUPFAM" id="SSF90229">
    <property type="entry name" value="CCCH zinc finger"/>
    <property type="match status" value="1"/>
</dbReference>
<feature type="compositionally biased region" description="Basic and acidic residues" evidence="5">
    <location>
        <begin position="562"/>
        <end position="572"/>
    </location>
</feature>
<evidence type="ECO:0000313" key="11">
    <source>
        <dbReference type="Proteomes" id="UP001159405"/>
    </source>
</evidence>
<keyword evidence="6" id="KW-0812">Transmembrane</keyword>
<feature type="compositionally biased region" description="Basic and acidic residues" evidence="5">
    <location>
        <begin position="632"/>
        <end position="674"/>
    </location>
</feature>
<dbReference type="Proteomes" id="UP001159405">
    <property type="component" value="Unassembled WGS sequence"/>
</dbReference>
<feature type="compositionally biased region" description="Polar residues" evidence="5">
    <location>
        <begin position="481"/>
        <end position="490"/>
    </location>
</feature>
<dbReference type="Gene3D" id="2.60.120.260">
    <property type="entry name" value="Galactose-binding domain-like"/>
    <property type="match status" value="1"/>
</dbReference>
<feature type="compositionally biased region" description="Basic and acidic residues" evidence="5">
    <location>
        <begin position="1060"/>
        <end position="1080"/>
    </location>
</feature>
<evidence type="ECO:0000256" key="1">
    <source>
        <dbReference type="ARBA" id="ARBA00022723"/>
    </source>
</evidence>
<dbReference type="SUPFAM" id="SSF49785">
    <property type="entry name" value="Galactose-binding domain-like"/>
    <property type="match status" value="1"/>
</dbReference>
<evidence type="ECO:0000259" key="7">
    <source>
        <dbReference type="PROSITE" id="PS50022"/>
    </source>
</evidence>
<feature type="compositionally biased region" description="Basic residues" evidence="5">
    <location>
        <begin position="460"/>
        <end position="469"/>
    </location>
</feature>
<dbReference type="Pfam" id="PF00754">
    <property type="entry name" value="F5_F8_type_C"/>
    <property type="match status" value="1"/>
</dbReference>
<feature type="compositionally biased region" description="Basic residues" evidence="5">
    <location>
        <begin position="809"/>
        <end position="820"/>
    </location>
</feature>
<feature type="compositionally biased region" description="Basic residues" evidence="5">
    <location>
        <begin position="716"/>
        <end position="727"/>
    </location>
</feature>
<keyword evidence="3 4" id="KW-0862">Zinc</keyword>
<evidence type="ECO:0008006" key="12">
    <source>
        <dbReference type="Google" id="ProtNLM"/>
    </source>
</evidence>
<feature type="compositionally biased region" description="Basic and acidic residues" evidence="5">
    <location>
        <begin position="579"/>
        <end position="588"/>
    </location>
</feature>
<accession>A0ABN8RHK9</accession>
<feature type="region of interest" description="Disordered" evidence="5">
    <location>
        <begin position="364"/>
        <end position="394"/>
    </location>
</feature>
<dbReference type="InterPro" id="IPR013083">
    <property type="entry name" value="Znf_RING/FYVE/PHD"/>
</dbReference>
<feature type="domain" description="C3H1-type" evidence="9">
    <location>
        <begin position="1030"/>
        <end position="1058"/>
    </location>
</feature>
<keyword evidence="6" id="KW-1133">Transmembrane helix</keyword>
<dbReference type="EMBL" id="CALNXK010000237">
    <property type="protein sequence ID" value="CAH3178273.1"/>
    <property type="molecule type" value="Genomic_DNA"/>
</dbReference>
<evidence type="ECO:0000259" key="9">
    <source>
        <dbReference type="PROSITE" id="PS50103"/>
    </source>
</evidence>
<feature type="domain" description="F5/8 type C" evidence="7">
    <location>
        <begin position="1"/>
        <end position="84"/>
    </location>
</feature>
<evidence type="ECO:0000313" key="10">
    <source>
        <dbReference type="EMBL" id="CAH3178273.1"/>
    </source>
</evidence>
<feature type="compositionally biased region" description="Basic and acidic residues" evidence="5">
    <location>
        <begin position="598"/>
        <end position="614"/>
    </location>
</feature>
<name>A0ABN8RHK9_9CNID</name>
<dbReference type="InterPro" id="IPR000421">
    <property type="entry name" value="FA58C"/>
</dbReference>
<evidence type="ECO:0000256" key="4">
    <source>
        <dbReference type="PROSITE-ProRule" id="PRU00723"/>
    </source>
</evidence>
<protein>
    <recommendedName>
        <fullName evidence="12">RING-type E3 ubiquitin transferase</fullName>
    </recommendedName>
</protein>
<dbReference type="PROSITE" id="PS00518">
    <property type="entry name" value="ZF_RING_1"/>
    <property type="match status" value="1"/>
</dbReference>
<dbReference type="InterPro" id="IPR036855">
    <property type="entry name" value="Znf_CCCH_sf"/>
</dbReference>
<comment type="caution">
    <text evidence="10">The sequence shown here is derived from an EMBL/GenBank/DDBJ whole genome shotgun (WGS) entry which is preliminary data.</text>
</comment>
<feature type="compositionally biased region" description="Polar residues" evidence="5">
    <location>
        <begin position="448"/>
        <end position="459"/>
    </location>
</feature>
<feature type="region of interest" description="Disordered" evidence="5">
    <location>
        <begin position="1055"/>
        <end position="1091"/>
    </location>
</feature>
<feature type="zinc finger region" description="C3H1-type" evidence="4">
    <location>
        <begin position="1030"/>
        <end position="1058"/>
    </location>
</feature>
<dbReference type="SUPFAM" id="SSF57850">
    <property type="entry name" value="RING/U-box"/>
    <property type="match status" value="1"/>
</dbReference>
<feature type="compositionally biased region" description="Polar residues" evidence="5">
    <location>
        <begin position="615"/>
        <end position="630"/>
    </location>
</feature>
<dbReference type="Gene3D" id="3.30.40.10">
    <property type="entry name" value="Zinc/RING finger domain, C3HC4 (zinc finger)"/>
    <property type="match status" value="1"/>
</dbReference>
<organism evidence="10 11">
    <name type="scientific">Porites lobata</name>
    <dbReference type="NCBI Taxonomy" id="104759"/>
    <lineage>
        <taxon>Eukaryota</taxon>
        <taxon>Metazoa</taxon>
        <taxon>Cnidaria</taxon>
        <taxon>Anthozoa</taxon>
        <taxon>Hexacorallia</taxon>
        <taxon>Scleractinia</taxon>
        <taxon>Fungiina</taxon>
        <taxon>Poritidae</taxon>
        <taxon>Porites</taxon>
    </lineage>
</organism>
<feature type="compositionally biased region" description="Basic and acidic residues" evidence="5">
    <location>
        <begin position="780"/>
        <end position="795"/>
    </location>
</feature>
<proteinExistence type="predicted"/>